<dbReference type="EMBL" id="JANQDX010000006">
    <property type="protein sequence ID" value="KAL0923360.1"/>
    <property type="molecule type" value="Genomic_DNA"/>
</dbReference>
<keyword evidence="3" id="KW-1185">Reference proteome</keyword>
<dbReference type="AlphaFoldDB" id="A0ABD0VFA4"/>
<comment type="caution">
    <text evidence="2">The sequence shown here is derived from an EMBL/GenBank/DDBJ whole genome shotgun (WGS) entry which is preliminary data.</text>
</comment>
<dbReference type="Proteomes" id="UP001552299">
    <property type="component" value="Unassembled WGS sequence"/>
</dbReference>
<evidence type="ECO:0000313" key="2">
    <source>
        <dbReference type="EMBL" id="KAL0923360.1"/>
    </source>
</evidence>
<evidence type="ECO:0000256" key="1">
    <source>
        <dbReference type="SAM" id="MobiDB-lite"/>
    </source>
</evidence>
<feature type="region of interest" description="Disordered" evidence="1">
    <location>
        <begin position="1"/>
        <end position="21"/>
    </location>
</feature>
<evidence type="ECO:0000313" key="3">
    <source>
        <dbReference type="Proteomes" id="UP001552299"/>
    </source>
</evidence>
<proteinExistence type="predicted"/>
<name>A0ABD0VFA4_DENTH</name>
<gene>
    <name evidence="2" type="ORF">M5K25_007414</name>
</gene>
<protein>
    <submittedName>
        <fullName evidence="2">Uncharacterized protein</fullName>
    </submittedName>
</protein>
<accession>A0ABD0VFA4</accession>
<reference evidence="2 3" key="1">
    <citation type="journal article" date="2024" name="Plant Biotechnol. J.">
        <title>Dendrobium thyrsiflorum genome and its molecular insights into genes involved in important horticultural traits.</title>
        <authorList>
            <person name="Chen B."/>
            <person name="Wang J.Y."/>
            <person name="Zheng P.J."/>
            <person name="Li K.L."/>
            <person name="Liang Y.M."/>
            <person name="Chen X.F."/>
            <person name="Zhang C."/>
            <person name="Zhao X."/>
            <person name="He X."/>
            <person name="Zhang G.Q."/>
            <person name="Liu Z.J."/>
            <person name="Xu Q."/>
        </authorList>
    </citation>
    <scope>NUCLEOTIDE SEQUENCE [LARGE SCALE GENOMIC DNA]</scope>
    <source>
        <strain evidence="2">GZMU011</strain>
    </source>
</reference>
<sequence>MSCSRPDVLPKARRSAQGQTSCSRPDVLLKARCSAQGQTSCSRPDALLKTRLPVQGPTSCSRPDILPKALCSAQGPTPHSRPDTLPVFHLTPDILPDHCRASARRRSSAGLLTNTRTSNTIENKRFLAVAAIAVNLSLSPPIAVIFSVEHLPHRHCHHKLSRITLSPLVKLFGPPIENSSCNYSNLINHAVPFERFRRFRG</sequence>
<organism evidence="2 3">
    <name type="scientific">Dendrobium thyrsiflorum</name>
    <name type="common">Pinecone-like raceme dendrobium</name>
    <name type="synonym">Orchid</name>
    <dbReference type="NCBI Taxonomy" id="117978"/>
    <lineage>
        <taxon>Eukaryota</taxon>
        <taxon>Viridiplantae</taxon>
        <taxon>Streptophyta</taxon>
        <taxon>Embryophyta</taxon>
        <taxon>Tracheophyta</taxon>
        <taxon>Spermatophyta</taxon>
        <taxon>Magnoliopsida</taxon>
        <taxon>Liliopsida</taxon>
        <taxon>Asparagales</taxon>
        <taxon>Orchidaceae</taxon>
        <taxon>Epidendroideae</taxon>
        <taxon>Malaxideae</taxon>
        <taxon>Dendrobiinae</taxon>
        <taxon>Dendrobium</taxon>
    </lineage>
</organism>